<proteinExistence type="predicted"/>
<reference evidence="1" key="1">
    <citation type="submission" date="2021-07" db="EMBL/GenBank/DDBJ databases">
        <authorList>
            <person name="Catto M.A."/>
            <person name="Jacobson A."/>
            <person name="Kennedy G."/>
            <person name="Labadie P."/>
            <person name="Hunt B.G."/>
            <person name="Srinivasan R."/>
        </authorList>
    </citation>
    <scope>NUCLEOTIDE SEQUENCE</scope>
    <source>
        <strain evidence="1">PL_HMW_Pooled</strain>
        <tissue evidence="1">Head</tissue>
    </source>
</reference>
<gene>
    <name evidence="1" type="ORF">KUF71_022534</name>
</gene>
<dbReference type="Proteomes" id="UP001219518">
    <property type="component" value="Unassembled WGS sequence"/>
</dbReference>
<organism evidence="1 2">
    <name type="scientific">Frankliniella fusca</name>
    <dbReference type="NCBI Taxonomy" id="407009"/>
    <lineage>
        <taxon>Eukaryota</taxon>
        <taxon>Metazoa</taxon>
        <taxon>Ecdysozoa</taxon>
        <taxon>Arthropoda</taxon>
        <taxon>Hexapoda</taxon>
        <taxon>Insecta</taxon>
        <taxon>Pterygota</taxon>
        <taxon>Neoptera</taxon>
        <taxon>Paraneoptera</taxon>
        <taxon>Thysanoptera</taxon>
        <taxon>Terebrantia</taxon>
        <taxon>Thripoidea</taxon>
        <taxon>Thripidae</taxon>
        <taxon>Frankliniella</taxon>
    </lineage>
</organism>
<keyword evidence="1" id="KW-0449">Lipoprotein</keyword>
<evidence type="ECO:0000313" key="2">
    <source>
        <dbReference type="Proteomes" id="UP001219518"/>
    </source>
</evidence>
<dbReference type="EMBL" id="JAHWGI010000308">
    <property type="protein sequence ID" value="KAK3913080.1"/>
    <property type="molecule type" value="Genomic_DNA"/>
</dbReference>
<name>A0AAE1H3S0_9NEOP</name>
<accession>A0AAE1H3S0</accession>
<keyword evidence="2" id="KW-1185">Reference proteome</keyword>
<evidence type="ECO:0000313" key="1">
    <source>
        <dbReference type="EMBL" id="KAK3913080.1"/>
    </source>
</evidence>
<protein>
    <submittedName>
        <fullName evidence="1">Lipoprotein signal peptidase</fullName>
    </submittedName>
</protein>
<sequence length="394" mass="45552">MLRDPVVKKNVLESFNLPHREQPPNILCDITDGSAYIKHRQSHHGGKCLYINLFQDGCDNNAFGPTVGKYKPNNFYFSLGNLGPEFRTKLETIHLAYIILEKHIKNTEGEELRDVDKLKEVLKPLLDELEDLKTNGIVIDGERIPVCLLFSQDDNLGQHLIEEFVCSFISQYCCRFCETSLTEFRENPTIIKARRTPEKYDESVRVAKNSWIEFRTKCLDNVSKRHERMLERVQAPGTKTRVKRLLAKSTLDKLRGIHHKGIKYRPSPFNSPQLQFHCCSPPMAPCISHDLWEGIAKNMLPPILSSLVNKGWFDLETLNRRIESFQYEGSDKTDARTRLKNLISLGGNASENWNLFRLLPLIIGDLIENKQDEMRCLFRSLFLLPKFQLSKFCI</sequence>
<comment type="caution">
    <text evidence="1">The sequence shown here is derived from an EMBL/GenBank/DDBJ whole genome shotgun (WGS) entry which is preliminary data.</text>
</comment>
<reference evidence="1" key="2">
    <citation type="journal article" date="2023" name="BMC Genomics">
        <title>Pest status, molecular evolution, and epigenetic factors derived from the genome assembly of Frankliniella fusca, a thysanopteran phytovirus vector.</title>
        <authorList>
            <person name="Catto M.A."/>
            <person name="Labadie P.E."/>
            <person name="Jacobson A.L."/>
            <person name="Kennedy G.G."/>
            <person name="Srinivasan R."/>
            <person name="Hunt B.G."/>
        </authorList>
    </citation>
    <scope>NUCLEOTIDE SEQUENCE</scope>
    <source>
        <strain evidence="1">PL_HMW_Pooled</strain>
    </source>
</reference>
<dbReference type="AlphaFoldDB" id="A0AAE1H3S0"/>